<keyword evidence="3" id="KW-1185">Reference proteome</keyword>
<dbReference type="AlphaFoldDB" id="A0A1Q5TP45"/>
<evidence type="ECO:0000313" key="3">
    <source>
        <dbReference type="Proteomes" id="UP000186955"/>
    </source>
</evidence>
<evidence type="ECO:0000256" key="1">
    <source>
        <dbReference type="SAM" id="MobiDB-lite"/>
    </source>
</evidence>
<gene>
    <name evidence="2" type="ORF">PENSUB_7229</name>
</gene>
<comment type="caution">
    <text evidence="2">The sequence shown here is derived from an EMBL/GenBank/DDBJ whole genome shotgun (WGS) entry which is preliminary data.</text>
</comment>
<protein>
    <submittedName>
        <fullName evidence="2">Uncharacterized protein</fullName>
    </submittedName>
</protein>
<proteinExistence type="predicted"/>
<feature type="compositionally biased region" description="Polar residues" evidence="1">
    <location>
        <begin position="315"/>
        <end position="326"/>
    </location>
</feature>
<feature type="compositionally biased region" description="Pro residues" evidence="1">
    <location>
        <begin position="252"/>
        <end position="264"/>
    </location>
</feature>
<organism evidence="2 3">
    <name type="scientific">Penicillium subrubescens</name>
    <dbReference type="NCBI Taxonomy" id="1316194"/>
    <lineage>
        <taxon>Eukaryota</taxon>
        <taxon>Fungi</taxon>
        <taxon>Dikarya</taxon>
        <taxon>Ascomycota</taxon>
        <taxon>Pezizomycotina</taxon>
        <taxon>Eurotiomycetes</taxon>
        <taxon>Eurotiomycetidae</taxon>
        <taxon>Eurotiales</taxon>
        <taxon>Aspergillaceae</taxon>
        <taxon>Penicillium</taxon>
    </lineage>
</organism>
<dbReference type="EMBL" id="MNBE01000630">
    <property type="protein sequence ID" value="OKP01999.1"/>
    <property type="molecule type" value="Genomic_DNA"/>
</dbReference>
<accession>A0A1Q5TP45</accession>
<evidence type="ECO:0000313" key="2">
    <source>
        <dbReference type="EMBL" id="OKP01999.1"/>
    </source>
</evidence>
<feature type="region of interest" description="Disordered" evidence="1">
    <location>
        <begin position="315"/>
        <end position="336"/>
    </location>
</feature>
<reference evidence="2 3" key="1">
    <citation type="submission" date="2016-10" db="EMBL/GenBank/DDBJ databases">
        <title>Genome sequence of the ascomycete fungus Penicillium subrubescens.</title>
        <authorList>
            <person name="De Vries R.P."/>
            <person name="Peng M."/>
            <person name="Dilokpimol A."/>
            <person name="Hilden K."/>
            <person name="Makela M.R."/>
            <person name="Grigoriev I."/>
            <person name="Riley R."/>
            <person name="Granchi Z."/>
        </authorList>
    </citation>
    <scope>NUCLEOTIDE SEQUENCE [LARGE SCALE GENOMIC DNA]</scope>
    <source>
        <strain evidence="2 3">CBS 132785</strain>
    </source>
</reference>
<dbReference type="Proteomes" id="UP000186955">
    <property type="component" value="Unassembled WGS sequence"/>
</dbReference>
<sequence>MNTPLSSSTSTMTTRLSIEDVAEEVFTSEIAKYTEYGIPVGTYVPDSELAPSRATSKVILRHRRLVFFTFDELGNPKWESREINYLGEPMRDICPGVIFSARNCRQNRNTDLFVEFRDLKGEAFERAAFKYLAKKHHLNEDWNWPSYNIMRAEPYRRVLRQIQANRLEQGQYPVPTFKRHGVDDVQGREEFMKRLESIRDWEMENQYLITTRCDANSLEYSQERFLLASRTVDLIQKLLHDTQIACISGLNDPPPYATPSPTKPGNPEETPKSIVSPFTTPNVPFSTLVNNQQPVSTPTLKRTLQRAFGMDVSASDHTQSLQQPSEAAQPVQGFPGRTLNYGTGSLGGEMAWMAQPTSGSQMAATPYWPQPSPVDQTAMAPWHPAHHSTGYPGSSVSMFMRGATINPQDVHNRAESSHVSSIVIPIDENQRIHIDVSREGVSPLDSMYPGEPSL</sequence>
<feature type="region of interest" description="Disordered" evidence="1">
    <location>
        <begin position="250"/>
        <end position="279"/>
    </location>
</feature>
<name>A0A1Q5TP45_9EURO</name>